<proteinExistence type="predicted"/>
<dbReference type="AlphaFoldDB" id="A0A5B7HF71"/>
<sequence length="80" mass="8896">MTTPNTPNITNISQNHHHHLYSIPTHHHDPPTHTHAHTTLNLTVPQSRRLRARRVSVGKGGATPETHNSLTPDNAPTPRD</sequence>
<feature type="compositionally biased region" description="Low complexity" evidence="1">
    <location>
        <begin position="1"/>
        <end position="12"/>
    </location>
</feature>
<reference evidence="2 3" key="1">
    <citation type="submission" date="2019-05" db="EMBL/GenBank/DDBJ databases">
        <title>Another draft genome of Portunus trituberculatus and its Hox gene families provides insights of decapod evolution.</title>
        <authorList>
            <person name="Jeong J.-H."/>
            <person name="Song I."/>
            <person name="Kim S."/>
            <person name="Choi T."/>
            <person name="Kim D."/>
            <person name="Ryu S."/>
            <person name="Kim W."/>
        </authorList>
    </citation>
    <scope>NUCLEOTIDE SEQUENCE [LARGE SCALE GENOMIC DNA]</scope>
    <source>
        <tissue evidence="2">Muscle</tissue>
    </source>
</reference>
<organism evidence="2 3">
    <name type="scientific">Portunus trituberculatus</name>
    <name type="common">Swimming crab</name>
    <name type="synonym">Neptunus trituberculatus</name>
    <dbReference type="NCBI Taxonomy" id="210409"/>
    <lineage>
        <taxon>Eukaryota</taxon>
        <taxon>Metazoa</taxon>
        <taxon>Ecdysozoa</taxon>
        <taxon>Arthropoda</taxon>
        <taxon>Crustacea</taxon>
        <taxon>Multicrustacea</taxon>
        <taxon>Malacostraca</taxon>
        <taxon>Eumalacostraca</taxon>
        <taxon>Eucarida</taxon>
        <taxon>Decapoda</taxon>
        <taxon>Pleocyemata</taxon>
        <taxon>Brachyura</taxon>
        <taxon>Eubrachyura</taxon>
        <taxon>Portunoidea</taxon>
        <taxon>Portunidae</taxon>
        <taxon>Portuninae</taxon>
        <taxon>Portunus</taxon>
    </lineage>
</organism>
<name>A0A5B7HF71_PORTR</name>
<keyword evidence="3" id="KW-1185">Reference proteome</keyword>
<evidence type="ECO:0000313" key="3">
    <source>
        <dbReference type="Proteomes" id="UP000324222"/>
    </source>
</evidence>
<evidence type="ECO:0000313" key="2">
    <source>
        <dbReference type="EMBL" id="MPC69792.1"/>
    </source>
</evidence>
<dbReference type="Proteomes" id="UP000324222">
    <property type="component" value="Unassembled WGS sequence"/>
</dbReference>
<evidence type="ECO:0000256" key="1">
    <source>
        <dbReference type="SAM" id="MobiDB-lite"/>
    </source>
</evidence>
<accession>A0A5B7HF71</accession>
<dbReference type="EMBL" id="VSRR010030009">
    <property type="protein sequence ID" value="MPC69792.1"/>
    <property type="molecule type" value="Genomic_DNA"/>
</dbReference>
<protein>
    <submittedName>
        <fullName evidence="2">Uncharacterized protein</fullName>
    </submittedName>
</protein>
<comment type="caution">
    <text evidence="2">The sequence shown here is derived from an EMBL/GenBank/DDBJ whole genome shotgun (WGS) entry which is preliminary data.</text>
</comment>
<feature type="compositionally biased region" description="Polar residues" evidence="1">
    <location>
        <begin position="65"/>
        <end position="74"/>
    </location>
</feature>
<gene>
    <name evidence="2" type="ORF">E2C01_064023</name>
</gene>
<feature type="region of interest" description="Disordered" evidence="1">
    <location>
        <begin position="1"/>
        <end position="80"/>
    </location>
</feature>